<evidence type="ECO:0000256" key="1">
    <source>
        <dbReference type="SAM" id="Phobius"/>
    </source>
</evidence>
<evidence type="ECO:0000313" key="2">
    <source>
        <dbReference type="EMBL" id="JAE23502.1"/>
    </source>
</evidence>
<sequence length="73" mass="8059">MYMCVYAVCDAYFANIKMVHAALIGYYFFLLLPIAPHPLLPFYFTPAAVLPAAPPPFSPLFCLCSSMCVCVCV</sequence>
<proteinExistence type="predicted"/>
<feature type="transmembrane region" description="Helical" evidence="1">
    <location>
        <begin position="12"/>
        <end position="35"/>
    </location>
</feature>
<dbReference type="EMBL" id="GBRH01174394">
    <property type="protein sequence ID" value="JAE23502.1"/>
    <property type="molecule type" value="Transcribed_RNA"/>
</dbReference>
<accession>A0A0A9GG78</accession>
<organism evidence="2">
    <name type="scientific">Arundo donax</name>
    <name type="common">Giant reed</name>
    <name type="synonym">Donax arundinaceus</name>
    <dbReference type="NCBI Taxonomy" id="35708"/>
    <lineage>
        <taxon>Eukaryota</taxon>
        <taxon>Viridiplantae</taxon>
        <taxon>Streptophyta</taxon>
        <taxon>Embryophyta</taxon>
        <taxon>Tracheophyta</taxon>
        <taxon>Spermatophyta</taxon>
        <taxon>Magnoliopsida</taxon>
        <taxon>Liliopsida</taxon>
        <taxon>Poales</taxon>
        <taxon>Poaceae</taxon>
        <taxon>PACMAD clade</taxon>
        <taxon>Arundinoideae</taxon>
        <taxon>Arundineae</taxon>
        <taxon>Arundo</taxon>
    </lineage>
</organism>
<keyword evidence="1" id="KW-0812">Transmembrane</keyword>
<keyword evidence="1" id="KW-0472">Membrane</keyword>
<reference evidence="2" key="1">
    <citation type="submission" date="2014-09" db="EMBL/GenBank/DDBJ databases">
        <authorList>
            <person name="Magalhaes I.L.F."/>
            <person name="Oliveira U."/>
            <person name="Santos F.R."/>
            <person name="Vidigal T.H.D.A."/>
            <person name="Brescovit A.D."/>
            <person name="Santos A.J."/>
        </authorList>
    </citation>
    <scope>NUCLEOTIDE SEQUENCE</scope>
    <source>
        <tissue evidence="2">Shoot tissue taken approximately 20 cm above the soil surface</tissue>
    </source>
</reference>
<keyword evidence="1" id="KW-1133">Transmembrane helix</keyword>
<reference evidence="2" key="2">
    <citation type="journal article" date="2015" name="Data Brief">
        <title>Shoot transcriptome of the giant reed, Arundo donax.</title>
        <authorList>
            <person name="Barrero R.A."/>
            <person name="Guerrero F.D."/>
            <person name="Moolhuijzen P."/>
            <person name="Goolsby J.A."/>
            <person name="Tidwell J."/>
            <person name="Bellgard S.E."/>
            <person name="Bellgard M.I."/>
        </authorList>
    </citation>
    <scope>NUCLEOTIDE SEQUENCE</scope>
    <source>
        <tissue evidence="2">Shoot tissue taken approximately 20 cm above the soil surface</tissue>
    </source>
</reference>
<name>A0A0A9GG78_ARUDO</name>
<dbReference type="AlphaFoldDB" id="A0A0A9GG78"/>
<protein>
    <submittedName>
        <fullName evidence="2">Uncharacterized protein</fullName>
    </submittedName>
</protein>